<dbReference type="Pfam" id="PF07681">
    <property type="entry name" value="DoxX"/>
    <property type="match status" value="1"/>
</dbReference>
<protein>
    <recommendedName>
        <fullName evidence="10">DoxX family protein</fullName>
    </recommendedName>
</protein>
<dbReference type="PANTHER" id="PTHR33452:SF1">
    <property type="entry name" value="INNER MEMBRANE PROTEIN YPHA-RELATED"/>
    <property type="match status" value="1"/>
</dbReference>
<evidence type="ECO:0000256" key="4">
    <source>
        <dbReference type="ARBA" id="ARBA00022692"/>
    </source>
</evidence>
<dbReference type="PANTHER" id="PTHR33452">
    <property type="entry name" value="OXIDOREDUCTASE CATD-RELATED"/>
    <property type="match status" value="1"/>
</dbReference>
<evidence type="ECO:0000256" key="3">
    <source>
        <dbReference type="ARBA" id="ARBA00022475"/>
    </source>
</evidence>
<dbReference type="InterPro" id="IPR051907">
    <property type="entry name" value="DoxX-like_oxidoreductase"/>
</dbReference>
<comment type="similarity">
    <text evidence="2">Belongs to the DoxX family.</text>
</comment>
<sequence>MMNSLLIYNDMAILVLRLALGVIFLAHGWDKLSDLKDKFAYFQKNGFRPGWFWGSIATFIQFGGGLLLLVGLFTQITAIIVAVMMVVILGYHTRRKTPFGKGVDFSLILLASLLLLATLGDGAYALNNLLF</sequence>
<comment type="subcellular location">
    <subcellularLocation>
        <location evidence="1">Cell membrane</location>
        <topology evidence="1">Multi-pass membrane protein</topology>
    </subcellularLocation>
</comment>
<proteinExistence type="inferred from homology"/>
<dbReference type="EMBL" id="PFBD01000028">
    <property type="protein sequence ID" value="PIR86723.1"/>
    <property type="molecule type" value="Genomic_DNA"/>
</dbReference>
<feature type="transmembrane region" description="Helical" evidence="7">
    <location>
        <begin position="105"/>
        <end position="126"/>
    </location>
</feature>
<evidence type="ECO:0000256" key="6">
    <source>
        <dbReference type="ARBA" id="ARBA00023136"/>
    </source>
</evidence>
<evidence type="ECO:0000256" key="5">
    <source>
        <dbReference type="ARBA" id="ARBA00022989"/>
    </source>
</evidence>
<keyword evidence="4 7" id="KW-0812">Transmembrane</keyword>
<feature type="transmembrane region" description="Helical" evidence="7">
    <location>
        <begin position="50"/>
        <end position="70"/>
    </location>
</feature>
<keyword evidence="6 7" id="KW-0472">Membrane</keyword>
<accession>A0A2H0UJZ1</accession>
<reference evidence="9" key="1">
    <citation type="submission" date="2017-09" db="EMBL/GenBank/DDBJ databases">
        <title>Depth-based differentiation of microbial function through sediment-hosted aquifers and enrichment of novel symbionts in the deep terrestrial subsurface.</title>
        <authorList>
            <person name="Probst A.J."/>
            <person name="Ladd B."/>
            <person name="Jarett J.K."/>
            <person name="Geller-Mcgrath D.E."/>
            <person name="Sieber C.M.K."/>
            <person name="Emerson J.B."/>
            <person name="Anantharaman K."/>
            <person name="Thomas B.C."/>
            <person name="Malmstrom R."/>
            <person name="Stieglmeier M."/>
            <person name="Klingl A."/>
            <person name="Woyke T."/>
            <person name="Ryan C.M."/>
            <person name="Banfield J.F."/>
        </authorList>
    </citation>
    <scope>NUCLEOTIDE SEQUENCE [LARGE SCALE GENOMIC DNA]</scope>
</reference>
<evidence type="ECO:0008006" key="10">
    <source>
        <dbReference type="Google" id="ProtNLM"/>
    </source>
</evidence>
<evidence type="ECO:0000313" key="8">
    <source>
        <dbReference type="EMBL" id="PIR86723.1"/>
    </source>
</evidence>
<evidence type="ECO:0000313" key="9">
    <source>
        <dbReference type="Proteomes" id="UP000229526"/>
    </source>
</evidence>
<feature type="transmembrane region" description="Helical" evidence="7">
    <location>
        <begin position="6"/>
        <end position="29"/>
    </location>
</feature>
<evidence type="ECO:0000256" key="1">
    <source>
        <dbReference type="ARBA" id="ARBA00004651"/>
    </source>
</evidence>
<evidence type="ECO:0000256" key="2">
    <source>
        <dbReference type="ARBA" id="ARBA00006679"/>
    </source>
</evidence>
<keyword evidence="3" id="KW-1003">Cell membrane</keyword>
<organism evidence="8 9">
    <name type="scientific">Candidatus Harrisonbacteria bacterium CG10_big_fil_rev_8_21_14_0_10_49_15</name>
    <dbReference type="NCBI Taxonomy" id="1974587"/>
    <lineage>
        <taxon>Bacteria</taxon>
        <taxon>Candidatus Harrisoniibacteriota</taxon>
    </lineage>
</organism>
<dbReference type="GO" id="GO:0005886">
    <property type="term" value="C:plasma membrane"/>
    <property type="evidence" value="ECO:0007669"/>
    <property type="project" value="UniProtKB-SubCell"/>
</dbReference>
<dbReference type="InterPro" id="IPR032808">
    <property type="entry name" value="DoxX"/>
</dbReference>
<keyword evidence="5 7" id="KW-1133">Transmembrane helix</keyword>
<dbReference type="Proteomes" id="UP000229526">
    <property type="component" value="Unassembled WGS sequence"/>
</dbReference>
<name>A0A2H0UJZ1_9BACT</name>
<evidence type="ECO:0000256" key="7">
    <source>
        <dbReference type="SAM" id="Phobius"/>
    </source>
</evidence>
<gene>
    <name evidence="8" type="ORF">COU11_04410</name>
</gene>
<comment type="caution">
    <text evidence="8">The sequence shown here is derived from an EMBL/GenBank/DDBJ whole genome shotgun (WGS) entry which is preliminary data.</text>
</comment>
<dbReference type="AlphaFoldDB" id="A0A2H0UJZ1"/>
<feature type="transmembrane region" description="Helical" evidence="7">
    <location>
        <begin position="76"/>
        <end position="93"/>
    </location>
</feature>